<dbReference type="PANTHER" id="PTHR16305:SF35">
    <property type="entry name" value="TRANSCRIPTIONAL ACTIVATOR DOMAIN"/>
    <property type="match status" value="1"/>
</dbReference>
<dbReference type="Pfam" id="PF00196">
    <property type="entry name" value="GerE"/>
    <property type="match status" value="1"/>
</dbReference>
<dbReference type="GO" id="GO:0005737">
    <property type="term" value="C:cytoplasm"/>
    <property type="evidence" value="ECO:0007669"/>
    <property type="project" value="TreeGrafter"/>
</dbReference>
<dbReference type="InterPro" id="IPR000792">
    <property type="entry name" value="Tscrpt_reg_LuxR_C"/>
</dbReference>
<dbReference type="SUPFAM" id="SSF52540">
    <property type="entry name" value="P-loop containing nucleoside triphosphate hydrolases"/>
    <property type="match status" value="1"/>
</dbReference>
<feature type="domain" description="HTH luxR-type" evidence="3">
    <location>
        <begin position="874"/>
        <end position="939"/>
    </location>
</feature>
<dbReference type="SUPFAM" id="SSF46894">
    <property type="entry name" value="C-terminal effector domain of the bipartite response regulators"/>
    <property type="match status" value="1"/>
</dbReference>
<accession>A0A640T569</accession>
<name>A0A640T569_9ACTN</name>
<comment type="caution">
    <text evidence="4">The sequence shown here is derived from an EMBL/GenBank/DDBJ whole genome shotgun (WGS) entry which is preliminary data.</text>
</comment>
<dbReference type="Gene3D" id="1.25.40.10">
    <property type="entry name" value="Tetratricopeptide repeat domain"/>
    <property type="match status" value="1"/>
</dbReference>
<evidence type="ECO:0000259" key="3">
    <source>
        <dbReference type="PROSITE" id="PS50043"/>
    </source>
</evidence>
<dbReference type="AlphaFoldDB" id="A0A640T569"/>
<dbReference type="InterPro" id="IPR027417">
    <property type="entry name" value="P-loop_NTPase"/>
</dbReference>
<dbReference type="SMART" id="SM00421">
    <property type="entry name" value="HTH_LUXR"/>
    <property type="match status" value="1"/>
</dbReference>
<reference evidence="4 5" key="1">
    <citation type="submission" date="2019-12" db="EMBL/GenBank/DDBJ databases">
        <title>Whole genome shotgun sequence of Streptomyces hygroscopicus subsp. glebosus NBRC 13786.</title>
        <authorList>
            <person name="Ichikawa N."/>
            <person name="Kimura A."/>
            <person name="Kitahashi Y."/>
            <person name="Komaki H."/>
            <person name="Tamura T."/>
        </authorList>
    </citation>
    <scope>NUCLEOTIDE SEQUENCE [LARGE SCALE GENOMIC DNA]</scope>
    <source>
        <strain evidence="4 5">NBRC 13786</strain>
    </source>
</reference>
<gene>
    <name evidence="4" type="ORF">Sgleb_64010</name>
</gene>
<sequence length="943" mass="100643">MESRISGLVGREAETAEVRRLVEAAVAGAGQSAFIVGEAGLGKTSVLEDGMGTARRLGMRALSGAAQDRERQLPFAAIVGCLGADAASSDGLRSRVAEIVQGHERRGIPGALGGGGEADFAGMEALLGLVEDLCAREPLALFFDNLQWADPASLEVVRRLMRSVHQLPLLLVGAYRPDHLCEVDRLVRGAALGRHTVLELAPLSPFAASALLTEQCGGAPGPRLWSMAQGAAGNPMYLTELAAALLREKAIEVHDEVAESVCDLPVPPLKTLITHRLRHLRDDVLQALRVAAVLGADCTVTDLAAVLDRPAHEVLSIVSEAAGSGILCEVGSHLVFRHALVRHALYEALPGSTRAMLHLRAAQVLAGTGATPERVAGHLLAEAPEAGGFLTSWLMESAAALTSRAPALVIRLTDRALALTGPDDPRRGGLQRHRALAQLTLGELAAAEETARCALLEPGAAEWEWALRWIVVQAAFYRGRPDLALAEAQAVQGSEGVPATESTRFRAVSAMCLLTLGRRREAERVAEAAHREARGDAPTLANALHVLSGARFLEAPGPEALELALQAIRFAARSYHPAERFRLQLTLASGYTELDRGPEAQRTLAAVHEATERAGGMFLPWYHLSSALLAFNTGRWDDALTEVEAGLDPGEHFAMSRALRSVAALIAVHRGQRSDAAAHLTAVDAASDTGTVAWFYEHLPLCARALADEAGGASEQAYSRLAHAFDNGIGHLPSRRILGFLTPDLVRLALSQGDTAEARRFTAAARARADHSAVPHHIGDAYRCQGLLDQDPDLLLEAARCYHEAPRPLSEAHARTDAAELLAGRRNQAQARGELDQALAIYTRLGADWDAARAAARLRAVAVHRGVRGTRSGYRHGWDALTDTERIVASHVAGGHSNPEIAGLMSISRRTVSTHVSHILKKLTLASRVEIAAEFIRRTSQGR</sequence>
<keyword evidence="5" id="KW-1185">Reference proteome</keyword>
<evidence type="ECO:0000313" key="4">
    <source>
        <dbReference type="EMBL" id="GFE18354.1"/>
    </source>
</evidence>
<dbReference type="RefSeq" id="WP_268256944.1">
    <property type="nucleotide sequence ID" value="NZ_BLIO01000001.1"/>
</dbReference>
<dbReference type="InterPro" id="IPR011990">
    <property type="entry name" value="TPR-like_helical_dom_sf"/>
</dbReference>
<organism evidence="4 5">
    <name type="scientific">Streptomyces glebosus</name>
    <dbReference type="NCBI Taxonomy" id="249580"/>
    <lineage>
        <taxon>Bacteria</taxon>
        <taxon>Bacillati</taxon>
        <taxon>Actinomycetota</taxon>
        <taxon>Actinomycetes</taxon>
        <taxon>Kitasatosporales</taxon>
        <taxon>Streptomycetaceae</taxon>
        <taxon>Streptomyces</taxon>
    </lineage>
</organism>
<dbReference type="PROSITE" id="PS00622">
    <property type="entry name" value="HTH_LUXR_1"/>
    <property type="match status" value="1"/>
</dbReference>
<evidence type="ECO:0000256" key="1">
    <source>
        <dbReference type="ARBA" id="ARBA00022741"/>
    </source>
</evidence>
<evidence type="ECO:0000313" key="5">
    <source>
        <dbReference type="Proteomes" id="UP000430079"/>
    </source>
</evidence>
<dbReference type="GO" id="GO:0006355">
    <property type="term" value="P:regulation of DNA-templated transcription"/>
    <property type="evidence" value="ECO:0007669"/>
    <property type="project" value="InterPro"/>
</dbReference>
<dbReference type="InterPro" id="IPR016032">
    <property type="entry name" value="Sig_transdc_resp-reg_C-effctor"/>
</dbReference>
<dbReference type="EMBL" id="BLIO01000001">
    <property type="protein sequence ID" value="GFE18354.1"/>
    <property type="molecule type" value="Genomic_DNA"/>
</dbReference>
<dbReference type="Gene3D" id="1.10.10.10">
    <property type="entry name" value="Winged helix-like DNA-binding domain superfamily/Winged helix DNA-binding domain"/>
    <property type="match status" value="1"/>
</dbReference>
<protein>
    <submittedName>
        <fullName evidence="4">LuxR family transcriptional regulator</fullName>
    </submittedName>
</protein>
<dbReference type="PANTHER" id="PTHR16305">
    <property type="entry name" value="TESTICULAR SOLUBLE ADENYLYL CYCLASE"/>
    <property type="match status" value="1"/>
</dbReference>
<dbReference type="GO" id="GO:0003677">
    <property type="term" value="F:DNA binding"/>
    <property type="evidence" value="ECO:0007669"/>
    <property type="project" value="InterPro"/>
</dbReference>
<dbReference type="Proteomes" id="UP000430079">
    <property type="component" value="Unassembled WGS sequence"/>
</dbReference>
<dbReference type="GO" id="GO:0005524">
    <property type="term" value="F:ATP binding"/>
    <property type="evidence" value="ECO:0007669"/>
    <property type="project" value="UniProtKB-KW"/>
</dbReference>
<dbReference type="CDD" id="cd06170">
    <property type="entry name" value="LuxR_C_like"/>
    <property type="match status" value="1"/>
</dbReference>
<dbReference type="Pfam" id="PF13191">
    <property type="entry name" value="AAA_16"/>
    <property type="match status" value="1"/>
</dbReference>
<dbReference type="GO" id="GO:0004016">
    <property type="term" value="F:adenylate cyclase activity"/>
    <property type="evidence" value="ECO:0007669"/>
    <property type="project" value="TreeGrafter"/>
</dbReference>
<dbReference type="InterPro" id="IPR041664">
    <property type="entry name" value="AAA_16"/>
</dbReference>
<dbReference type="Gene3D" id="3.40.50.300">
    <property type="entry name" value="P-loop containing nucleotide triphosphate hydrolases"/>
    <property type="match status" value="1"/>
</dbReference>
<dbReference type="PRINTS" id="PR00038">
    <property type="entry name" value="HTHLUXR"/>
</dbReference>
<dbReference type="PROSITE" id="PS50043">
    <property type="entry name" value="HTH_LUXR_2"/>
    <property type="match status" value="1"/>
</dbReference>
<keyword evidence="1" id="KW-0547">Nucleotide-binding</keyword>
<dbReference type="InterPro" id="IPR036388">
    <property type="entry name" value="WH-like_DNA-bd_sf"/>
</dbReference>
<keyword evidence="2" id="KW-0067">ATP-binding</keyword>
<evidence type="ECO:0000256" key="2">
    <source>
        <dbReference type="ARBA" id="ARBA00022840"/>
    </source>
</evidence>
<proteinExistence type="predicted"/>